<dbReference type="Pfam" id="PF03572">
    <property type="entry name" value="Peptidase_S41"/>
    <property type="match status" value="1"/>
</dbReference>
<keyword evidence="4" id="KW-1185">Reference proteome</keyword>
<protein>
    <recommendedName>
        <fullName evidence="2">Tail specific protease domain-containing protein</fullName>
    </recommendedName>
</protein>
<name>A0ABQ8F4Q9_9FUNG</name>
<accession>A0ABQ8F4Q9</accession>
<dbReference type="InterPro" id="IPR029045">
    <property type="entry name" value="ClpP/crotonase-like_dom_sf"/>
</dbReference>
<evidence type="ECO:0000313" key="3">
    <source>
        <dbReference type="EMBL" id="KAH6590587.1"/>
    </source>
</evidence>
<evidence type="ECO:0000256" key="1">
    <source>
        <dbReference type="SAM" id="SignalP"/>
    </source>
</evidence>
<reference evidence="3 4" key="1">
    <citation type="submission" date="2021-02" db="EMBL/GenBank/DDBJ databases">
        <title>Variation within the Batrachochytrium salamandrivorans European outbreak.</title>
        <authorList>
            <person name="Kelly M."/>
            <person name="Pasmans F."/>
            <person name="Shea T.P."/>
            <person name="Munoz J.F."/>
            <person name="Carranza S."/>
            <person name="Cuomo C.A."/>
            <person name="Martel A."/>
        </authorList>
    </citation>
    <scope>NUCLEOTIDE SEQUENCE [LARGE SCALE GENOMIC DNA]</scope>
    <source>
        <strain evidence="3 4">AMFP18/2</strain>
    </source>
</reference>
<dbReference type="Proteomes" id="UP001648503">
    <property type="component" value="Unassembled WGS sequence"/>
</dbReference>
<keyword evidence="1" id="KW-0732">Signal</keyword>
<sequence>MLVSSVVALLATAAVSVSAANYTNYNLLKEDRAAGRLVFIPSTPAEKNLILTNAENILTAWVNYDSKITNYGSAADPFPIIKNLRKNIGTITDEDLQLQLTDAFVMIRDQHTRWFKTGPYRCFAATTGLTYGFIEGDVDIRNKPTVVVTAITTNQAILDLFGKEYSKIQLGDELHTINGLSFVEWFKQNQFKAGDGANDFGGQRTALRYIGTVFGSVDRLPTVDSITLQFKSRTHYKRVYTVTVPYVTSHSAACWGLTSNLYQKLTNVTLPGTPPQPTQLRSNKRQSEYERQILALDALKNPSAVSAMHLEQKEIQADIFPSVAAAPIEMEQGDITSVSWGIYKPESKNMGIIKLDDFSPKTIGISLDASAIAIMMIRKLLTNELKDTKSIMFELRGNPGGSILFANALPQLFKADFEPFGARYLLNNVTRNIFVKNKSPSDTWAKAWTDAAPGSRYSATALFNTFQDVNTLGQAYVRPMGVFNDGQCYSACDMFSANIQGHDAGIIFGEEGQTGAGGANILDLDPYLTLFNPTDFKPYPYTKELTWTPTGGKYHNMLSVGIRQSVRNGRYEGQLIEDTGIKADVIVRPRWSDLQPNSTTNTQYDRIADNLFAAGEKSGQNKLHFISEPSTKDVHSGPLQFSSEIAGIEEITVQSLDGSIVYGKQAIPANQRNVVITTPPVTKGLGAVRVAIVGKTGGKQVLKTYRNIRVLPSDSERIKLSATPFVFSGTSENVGVFNSAATLSSNGWNNVGGKWVIGNGTKYVENVNTGMEFFCTAPAGTKISIKLDAALDSEPEYDFLGLNIKSSNGTEDNMLTSSNRIGSRQYKGVSGRNTVVKGTYSYTTLTENFSIILKFTSDSMNGFSGSTINSMSFSIGA</sequence>
<feature type="domain" description="Tail specific protease" evidence="2">
    <location>
        <begin position="350"/>
        <end position="520"/>
    </location>
</feature>
<feature type="signal peptide" evidence="1">
    <location>
        <begin position="1"/>
        <end position="19"/>
    </location>
</feature>
<evidence type="ECO:0000313" key="4">
    <source>
        <dbReference type="Proteomes" id="UP001648503"/>
    </source>
</evidence>
<proteinExistence type="predicted"/>
<gene>
    <name evidence="3" type="ORF">BASA50_009306</name>
</gene>
<comment type="caution">
    <text evidence="3">The sequence shown here is derived from an EMBL/GenBank/DDBJ whole genome shotgun (WGS) entry which is preliminary data.</text>
</comment>
<dbReference type="SUPFAM" id="SSF52096">
    <property type="entry name" value="ClpP/crotonase"/>
    <property type="match status" value="1"/>
</dbReference>
<organism evidence="3 4">
    <name type="scientific">Batrachochytrium salamandrivorans</name>
    <dbReference type="NCBI Taxonomy" id="1357716"/>
    <lineage>
        <taxon>Eukaryota</taxon>
        <taxon>Fungi</taxon>
        <taxon>Fungi incertae sedis</taxon>
        <taxon>Chytridiomycota</taxon>
        <taxon>Chytridiomycota incertae sedis</taxon>
        <taxon>Chytridiomycetes</taxon>
        <taxon>Rhizophydiales</taxon>
        <taxon>Rhizophydiales incertae sedis</taxon>
        <taxon>Batrachochytrium</taxon>
    </lineage>
</organism>
<dbReference type="PANTHER" id="PTHR32060:SF22">
    <property type="entry name" value="CARBOXYL-TERMINAL-PROCESSING PEPTIDASE 3, CHLOROPLASTIC"/>
    <property type="match status" value="1"/>
</dbReference>
<evidence type="ECO:0000259" key="2">
    <source>
        <dbReference type="Pfam" id="PF03572"/>
    </source>
</evidence>
<dbReference type="PANTHER" id="PTHR32060">
    <property type="entry name" value="TAIL-SPECIFIC PROTEASE"/>
    <property type="match status" value="1"/>
</dbReference>
<dbReference type="EMBL" id="JAFCIX010000432">
    <property type="protein sequence ID" value="KAH6590587.1"/>
    <property type="molecule type" value="Genomic_DNA"/>
</dbReference>
<dbReference type="Gene3D" id="3.90.226.10">
    <property type="entry name" value="2-enoyl-CoA Hydratase, Chain A, domain 1"/>
    <property type="match status" value="1"/>
</dbReference>
<feature type="chain" id="PRO_5047480820" description="Tail specific protease domain-containing protein" evidence="1">
    <location>
        <begin position="20"/>
        <end position="877"/>
    </location>
</feature>
<dbReference type="InterPro" id="IPR005151">
    <property type="entry name" value="Tail-specific_protease"/>
</dbReference>